<dbReference type="InterPro" id="IPR006149">
    <property type="entry name" value="EB_dom"/>
</dbReference>
<feature type="domain" description="EGF-like" evidence="4">
    <location>
        <begin position="850"/>
        <end position="889"/>
    </location>
</feature>
<feature type="chain" id="PRO_5042863012" description="EGF-like domain-containing protein" evidence="3">
    <location>
        <begin position="20"/>
        <end position="1275"/>
    </location>
</feature>
<keyword evidence="2" id="KW-1133">Transmembrane helix</keyword>
<proteinExistence type="predicted"/>
<comment type="caution">
    <text evidence="5">The sequence shown here is derived from an EMBL/GenBank/DDBJ whole genome shotgun (WGS) entry which is preliminary data.</text>
</comment>
<feature type="region of interest" description="Disordered" evidence="1">
    <location>
        <begin position="362"/>
        <end position="399"/>
    </location>
</feature>
<dbReference type="AlphaFoldDB" id="A0AAN8J977"/>
<feature type="domain" description="EGF-like" evidence="4">
    <location>
        <begin position="73"/>
        <end position="109"/>
    </location>
</feature>
<feature type="compositionally biased region" description="Pro residues" evidence="1">
    <location>
        <begin position="381"/>
        <end position="393"/>
    </location>
</feature>
<feature type="domain" description="EGF-like" evidence="4">
    <location>
        <begin position="1005"/>
        <end position="1045"/>
    </location>
</feature>
<evidence type="ECO:0000256" key="3">
    <source>
        <dbReference type="SAM" id="SignalP"/>
    </source>
</evidence>
<keyword evidence="2" id="KW-0472">Membrane</keyword>
<feature type="domain" description="EGF-like" evidence="4">
    <location>
        <begin position="246"/>
        <end position="283"/>
    </location>
</feature>
<feature type="compositionally biased region" description="Low complexity" evidence="1">
    <location>
        <begin position="605"/>
        <end position="627"/>
    </location>
</feature>
<evidence type="ECO:0000256" key="2">
    <source>
        <dbReference type="SAM" id="Phobius"/>
    </source>
</evidence>
<feature type="transmembrane region" description="Helical" evidence="2">
    <location>
        <begin position="1192"/>
        <end position="1214"/>
    </location>
</feature>
<dbReference type="Pfam" id="PF01683">
    <property type="entry name" value="EB"/>
    <property type="match status" value="2"/>
</dbReference>
<feature type="region of interest" description="Disordered" evidence="1">
    <location>
        <begin position="479"/>
        <end position="503"/>
    </location>
</feature>
<accession>A0AAN8J977</accession>
<feature type="compositionally biased region" description="Polar residues" evidence="1">
    <location>
        <begin position="479"/>
        <end position="500"/>
    </location>
</feature>
<keyword evidence="3" id="KW-0732">Signal</keyword>
<feature type="domain" description="EGF-like" evidence="4">
    <location>
        <begin position="1053"/>
        <end position="1089"/>
    </location>
</feature>
<feature type="region of interest" description="Disordered" evidence="1">
    <location>
        <begin position="604"/>
        <end position="635"/>
    </location>
</feature>
<keyword evidence="2" id="KW-0812">Transmembrane</keyword>
<name>A0AAN8J977_PATCE</name>
<feature type="signal peptide" evidence="3">
    <location>
        <begin position="1"/>
        <end position="19"/>
    </location>
</feature>
<organism evidence="5 6">
    <name type="scientific">Patella caerulea</name>
    <name type="common">Rayed Mediterranean limpet</name>
    <dbReference type="NCBI Taxonomy" id="87958"/>
    <lineage>
        <taxon>Eukaryota</taxon>
        <taxon>Metazoa</taxon>
        <taxon>Spiralia</taxon>
        <taxon>Lophotrochozoa</taxon>
        <taxon>Mollusca</taxon>
        <taxon>Gastropoda</taxon>
        <taxon>Patellogastropoda</taxon>
        <taxon>Patelloidea</taxon>
        <taxon>Patellidae</taxon>
        <taxon>Patella</taxon>
    </lineage>
</organism>
<dbReference type="InterPro" id="IPR000742">
    <property type="entry name" value="EGF"/>
</dbReference>
<gene>
    <name evidence="5" type="ORF">SNE40_016749</name>
</gene>
<dbReference type="PANTHER" id="PTHR39069">
    <property type="entry name" value="ECDYSONE-INDUCIBLE GENE E1, ISOFORM A"/>
    <property type="match status" value="1"/>
</dbReference>
<reference evidence="5 6" key="1">
    <citation type="submission" date="2024-01" db="EMBL/GenBank/DDBJ databases">
        <title>The genome of the rayed Mediterranean limpet Patella caerulea (Linnaeus, 1758).</title>
        <authorList>
            <person name="Anh-Thu Weber A."/>
            <person name="Halstead-Nussloch G."/>
        </authorList>
    </citation>
    <scope>NUCLEOTIDE SEQUENCE [LARGE SCALE GENOMIC DNA]</scope>
    <source>
        <strain evidence="5">AATW-2023a</strain>
        <tissue evidence="5">Whole specimen</tissue>
    </source>
</reference>
<protein>
    <recommendedName>
        <fullName evidence="4">EGF-like domain-containing protein</fullName>
    </recommendedName>
</protein>
<evidence type="ECO:0000259" key="4">
    <source>
        <dbReference type="SMART" id="SM00181"/>
    </source>
</evidence>
<evidence type="ECO:0000256" key="1">
    <source>
        <dbReference type="SAM" id="MobiDB-lite"/>
    </source>
</evidence>
<keyword evidence="6" id="KW-1185">Reference proteome</keyword>
<evidence type="ECO:0000313" key="6">
    <source>
        <dbReference type="Proteomes" id="UP001347796"/>
    </source>
</evidence>
<dbReference type="PANTHER" id="PTHR39069:SF8">
    <property type="entry name" value="FI17111P1"/>
    <property type="match status" value="1"/>
</dbReference>
<dbReference type="SMART" id="SM00181">
    <property type="entry name" value="EGF"/>
    <property type="match status" value="7"/>
</dbReference>
<dbReference type="EMBL" id="JAZGQO010000011">
    <property type="protein sequence ID" value="KAK6173266.1"/>
    <property type="molecule type" value="Genomic_DNA"/>
</dbReference>
<feature type="domain" description="EGF-like" evidence="4">
    <location>
        <begin position="200"/>
        <end position="238"/>
    </location>
</feature>
<dbReference type="Proteomes" id="UP001347796">
    <property type="component" value="Unassembled WGS sequence"/>
</dbReference>
<sequence length="1275" mass="135382">MFRLCFFITLCCTFSTIKGLNLYDEGCTLDDECPGVAKCLSDGCLGNTCLCPEGYQPDDDYTGCVKVVELGEPCNSLDVRCRLPFAMCRGGKCECKPPYMRAADNMRCKLKSVSINSGWALLGETCDSQITCTEGNTMLCEDAKCVCKAEFRPATEADKSAHPYNGECISTSYTLGEDITASKDQCVSIPEGSLTDIGSECIADTNCPGNATCRQVGCNKKCACEKNFAPSGDRQNCLQLITLHGDCNENTVCETLFSRCSNIDEGGECVCDVGYSENNLQCRKISNFPGHLQWASINETCGINQANVPVKCQSDLECISGICKCDTTFFREATIHERISFNPPGYCISKFADLELDENDSACDESITNSTQDNSATTSTPVPPSSSSPPPAPSSSVSPVLQSASEFAFAPSSSSSTFTSLPASSSRTELPASIRPSSVIESHQTESALLSVDQSSVYMMDSSSPVAIVTSSDTFTSLETPASSSETIVTPSDSPTPLQMSASSSSEIGFSASIRPSSVTETVQAESATLSLDDSSVESNETVLMDSSSVTTKTTSIYIGVVTNSAGTGMETTDNFTGLPTSDSTSLIIQSSVDINSRSALMATSSASDEMRSSMSMENMSESLETSGVESSTLSENSVEVGSLSASIQTTSRPQIDRSSIDTTTSTILGSIQVTQSQAATHSSVDDASSTIDESVLSSMQVSQSQIATHSSVDSTSFTIDESILGSVVTNSQAATQSLNETSGSQLPIASSSSVKNLVSDDINTSYGSVDGTSSIVFATEVLSQSAQLSVGVISSQLSQQLSSDPGQIGSTVESFSASSVSQLQSSEVVTSIPTPITTPATAKLGIDDSCDDDVSCPDNSVCHQTTCSGKRCQCQDGYFSANKGMACLKAVKLGELCNETITCAVPFSQCDGGICVCGRPFIRTTPNGFCADDRPTVGEACTDTCREFEASCGSDKICSCNSGFRVAEDAEVYAAGPVWILNGRCFAESQEPAPECVPLSIGDNCTAGALCPGNSTCTPATGGCINRCWCDVGFAPSSDKKSCLPVVKIGDACSRESTRCISPLSRCINGQCECYRGFTPVVNNTGCKPQDYPPYVSIPALGEDCNDQNKRCFMKQEQICGSSGVCECRQGLRPAAYEDLVAEYYNMQQCRNESFTRGYRPTLTCSEPPVPLMAEPDDDETTSVAGSPNQILSIVVPTIVVVAGILATIYSIMKWRRRRRITNSEDSGSSSRSECDSEASFRLPRPHFIQPSLFRDDRSWNNADKNFHNPLYNS</sequence>
<feature type="domain" description="EGF-like" evidence="4">
    <location>
        <begin position="32"/>
        <end position="65"/>
    </location>
</feature>
<evidence type="ECO:0000313" key="5">
    <source>
        <dbReference type="EMBL" id="KAK6173266.1"/>
    </source>
</evidence>